<accession>A0A8H6C967</accession>
<dbReference type="RefSeq" id="XP_037148657.1">
    <property type="nucleotide sequence ID" value="XM_037295959.1"/>
</dbReference>
<name>A0A8H6C967_9LECA</name>
<evidence type="ECO:0000313" key="2">
    <source>
        <dbReference type="EMBL" id="KAF6219222.1"/>
    </source>
</evidence>
<protein>
    <submittedName>
        <fullName evidence="2">Uncharacterized protein</fullName>
    </submittedName>
</protein>
<comment type="caution">
    <text evidence="2">The sequence shown here is derived from an EMBL/GenBank/DDBJ whole genome shotgun (WGS) entry which is preliminary data.</text>
</comment>
<evidence type="ECO:0000256" key="1">
    <source>
        <dbReference type="SAM" id="MobiDB-lite"/>
    </source>
</evidence>
<reference evidence="2 3" key="1">
    <citation type="journal article" date="2020" name="Genomics">
        <title>Complete, high-quality genomes from long-read metagenomic sequencing of two wolf lichen thalli reveals enigmatic genome architecture.</title>
        <authorList>
            <person name="McKenzie S.K."/>
            <person name="Walston R.F."/>
            <person name="Allen J.L."/>
        </authorList>
    </citation>
    <scope>NUCLEOTIDE SEQUENCE [LARGE SCALE GENOMIC DNA]</scope>
    <source>
        <strain evidence="2">WasteWater1</strain>
    </source>
</reference>
<evidence type="ECO:0000313" key="3">
    <source>
        <dbReference type="Proteomes" id="UP000593566"/>
    </source>
</evidence>
<dbReference type="EMBL" id="JACCJB010000020">
    <property type="protein sequence ID" value="KAF6219222.1"/>
    <property type="molecule type" value="Genomic_DNA"/>
</dbReference>
<sequence>MSQSRIPRPSQGSSRSYTPSLLPSNPTPVNSTGYHGNPVTRVCRVIFRNPDQGGYPTITVERFDGIGDLPGQGPTMDLVDDSRKNEGFLGGVGGVGEGMGGAREELAGLCLSAAASIKGHHVSTWAQAPDLSGSNGF</sequence>
<feature type="compositionally biased region" description="Polar residues" evidence="1">
    <location>
        <begin position="1"/>
        <end position="34"/>
    </location>
</feature>
<feature type="region of interest" description="Disordered" evidence="1">
    <location>
        <begin position="1"/>
        <end position="36"/>
    </location>
</feature>
<dbReference type="GeneID" id="59333453"/>
<proteinExistence type="predicted"/>
<organism evidence="2 3">
    <name type="scientific">Letharia lupina</name>
    <dbReference type="NCBI Taxonomy" id="560253"/>
    <lineage>
        <taxon>Eukaryota</taxon>
        <taxon>Fungi</taxon>
        <taxon>Dikarya</taxon>
        <taxon>Ascomycota</taxon>
        <taxon>Pezizomycotina</taxon>
        <taxon>Lecanoromycetes</taxon>
        <taxon>OSLEUM clade</taxon>
        <taxon>Lecanoromycetidae</taxon>
        <taxon>Lecanorales</taxon>
        <taxon>Lecanorineae</taxon>
        <taxon>Parmeliaceae</taxon>
        <taxon>Letharia</taxon>
    </lineage>
</organism>
<keyword evidence="3" id="KW-1185">Reference proteome</keyword>
<dbReference type="Proteomes" id="UP000593566">
    <property type="component" value="Unassembled WGS sequence"/>
</dbReference>
<dbReference type="AlphaFoldDB" id="A0A8H6C967"/>
<gene>
    <name evidence="2" type="ORF">HO133_005047</name>
</gene>